<evidence type="ECO:0000259" key="3">
    <source>
        <dbReference type="Pfam" id="PF03703"/>
    </source>
</evidence>
<protein>
    <submittedName>
        <fullName evidence="4">PH domain-containing protein</fullName>
    </submittedName>
</protein>
<dbReference type="PANTHER" id="PTHR34473:SF2">
    <property type="entry name" value="UPF0699 TRANSMEMBRANE PROTEIN YDBT"/>
    <property type="match status" value="1"/>
</dbReference>
<feature type="compositionally biased region" description="Pro residues" evidence="1">
    <location>
        <begin position="161"/>
        <end position="172"/>
    </location>
</feature>
<sequence>MTTAVDPAEETAADAGEGWRRLSPRMLAVHPVMELRRLIFPLLAVLIGLRNGSGVDGGWWALGIGALGIGLGFLRYFTTSFRITPTHVQVRRGLLRRRVLTVPRDRIRTVDVTSNVLHRIFGLARVTVGTGRTDMKSDGVKLDGLSAAAAENLHRELLHRPPVPSSVPPSPLPASSLPASSLPASSLPGSSLPSSSPLPASPLPASPVADAGSETTLATLDPAWIRYGPFTLSGLVAIGVLFGLGSRLVNESHIDPAKIGVVHDSIGYLRDQPLPLAILVVAAAVVVFTTIASTIGYVLTFWNFRLSRHSSGTLHVRRGLLTTRNTTIEERRLRGVELSEPLLLRSVHGARVLAIATGLRVGRGGDRGGSVLLPPAPRAVAVDVAGTVIGDADPLTVALTPHGPRARLRRFTRAGTVSTILILVALATVLFADAPAWVFWSALVLLPLGLLLALDRAASLGHSLSDHWLVSRFGSLVRRRYVLRTDAVIGWNMSTSVFQRRVGLTTLVATTAGGHQHYAIPDVPDAEALRVARTAVPGLLDQFLADRPVAPVNSRPVA</sequence>
<evidence type="ECO:0000313" key="5">
    <source>
        <dbReference type="Proteomes" id="UP001602245"/>
    </source>
</evidence>
<keyword evidence="2" id="KW-1133">Transmembrane helix</keyword>
<dbReference type="PIRSF" id="PIRSF026631">
    <property type="entry name" value="UCP026631"/>
    <property type="match status" value="1"/>
</dbReference>
<dbReference type="PANTHER" id="PTHR34473">
    <property type="entry name" value="UPF0699 TRANSMEMBRANE PROTEIN YDBS"/>
    <property type="match status" value="1"/>
</dbReference>
<dbReference type="InterPro" id="IPR014529">
    <property type="entry name" value="UCP026631"/>
</dbReference>
<dbReference type="EMBL" id="JBIAZU010000002">
    <property type="protein sequence ID" value="MFF5290186.1"/>
    <property type="molecule type" value="Genomic_DNA"/>
</dbReference>
<comment type="caution">
    <text evidence="4">The sequence shown here is derived from an EMBL/GenBank/DDBJ whole genome shotgun (WGS) entry which is preliminary data.</text>
</comment>
<feature type="region of interest" description="Disordered" evidence="1">
    <location>
        <begin position="159"/>
        <end position="207"/>
    </location>
</feature>
<feature type="transmembrane region" description="Helical" evidence="2">
    <location>
        <begin position="230"/>
        <end position="249"/>
    </location>
</feature>
<feature type="compositionally biased region" description="Low complexity" evidence="1">
    <location>
        <begin position="173"/>
        <end position="198"/>
    </location>
</feature>
<dbReference type="InterPro" id="IPR005182">
    <property type="entry name" value="YdbS-like_PH"/>
</dbReference>
<reference evidence="4 5" key="1">
    <citation type="submission" date="2024-10" db="EMBL/GenBank/DDBJ databases">
        <title>The Natural Products Discovery Center: Release of the First 8490 Sequenced Strains for Exploring Actinobacteria Biosynthetic Diversity.</title>
        <authorList>
            <person name="Kalkreuter E."/>
            <person name="Kautsar S.A."/>
            <person name="Yang D."/>
            <person name="Bader C.D."/>
            <person name="Teijaro C.N."/>
            <person name="Fluegel L."/>
            <person name="Davis C.M."/>
            <person name="Simpson J.R."/>
            <person name="Lauterbach L."/>
            <person name="Steele A.D."/>
            <person name="Gui C."/>
            <person name="Meng S."/>
            <person name="Li G."/>
            <person name="Viehrig K."/>
            <person name="Ye F."/>
            <person name="Su P."/>
            <person name="Kiefer A.F."/>
            <person name="Nichols A."/>
            <person name="Cepeda A.J."/>
            <person name="Yan W."/>
            <person name="Fan B."/>
            <person name="Jiang Y."/>
            <person name="Adhikari A."/>
            <person name="Zheng C.-J."/>
            <person name="Schuster L."/>
            <person name="Cowan T.M."/>
            <person name="Smanski M.J."/>
            <person name="Chevrette M.G."/>
            <person name="De Carvalho L.P.S."/>
            <person name="Shen B."/>
        </authorList>
    </citation>
    <scope>NUCLEOTIDE SEQUENCE [LARGE SCALE GENOMIC DNA]</scope>
    <source>
        <strain evidence="4 5">NPDC000087</strain>
    </source>
</reference>
<feature type="transmembrane region" description="Helical" evidence="2">
    <location>
        <begin position="59"/>
        <end position="77"/>
    </location>
</feature>
<organism evidence="4 5">
    <name type="scientific">Paractinoplanes globisporus</name>
    <dbReference type="NCBI Taxonomy" id="113565"/>
    <lineage>
        <taxon>Bacteria</taxon>
        <taxon>Bacillati</taxon>
        <taxon>Actinomycetota</taxon>
        <taxon>Actinomycetes</taxon>
        <taxon>Micromonosporales</taxon>
        <taxon>Micromonosporaceae</taxon>
        <taxon>Paractinoplanes</taxon>
    </lineage>
</organism>
<dbReference type="Pfam" id="PF03703">
    <property type="entry name" value="bPH_2"/>
    <property type="match status" value="2"/>
</dbReference>
<feature type="domain" description="YdbS-like PH" evidence="3">
    <location>
        <begin position="465"/>
        <end position="530"/>
    </location>
</feature>
<name>A0ABW6WA49_9ACTN</name>
<feature type="domain" description="YdbS-like PH" evidence="3">
    <location>
        <begin position="76"/>
        <end position="155"/>
    </location>
</feature>
<keyword evidence="2" id="KW-0472">Membrane</keyword>
<proteinExistence type="predicted"/>
<evidence type="ECO:0000256" key="2">
    <source>
        <dbReference type="SAM" id="Phobius"/>
    </source>
</evidence>
<accession>A0ABW6WA49</accession>
<feature type="transmembrane region" description="Helical" evidence="2">
    <location>
        <begin position="411"/>
        <end position="431"/>
    </location>
</feature>
<gene>
    <name evidence="4" type="ORF">ACFY35_12130</name>
</gene>
<keyword evidence="5" id="KW-1185">Reference proteome</keyword>
<feature type="transmembrane region" description="Helical" evidence="2">
    <location>
        <begin position="437"/>
        <end position="454"/>
    </location>
</feature>
<dbReference type="Proteomes" id="UP001602245">
    <property type="component" value="Unassembled WGS sequence"/>
</dbReference>
<evidence type="ECO:0000256" key="1">
    <source>
        <dbReference type="SAM" id="MobiDB-lite"/>
    </source>
</evidence>
<evidence type="ECO:0000313" key="4">
    <source>
        <dbReference type="EMBL" id="MFF5290186.1"/>
    </source>
</evidence>
<keyword evidence="2" id="KW-0812">Transmembrane</keyword>
<dbReference type="RefSeq" id="WP_020510805.1">
    <property type="nucleotide sequence ID" value="NZ_JBIAZU010000002.1"/>
</dbReference>
<feature type="transmembrane region" description="Helical" evidence="2">
    <location>
        <begin position="276"/>
        <end position="299"/>
    </location>
</feature>